<dbReference type="Pfam" id="PF18717">
    <property type="entry name" value="CxC4"/>
    <property type="match status" value="1"/>
</dbReference>
<evidence type="ECO:0000313" key="2">
    <source>
        <dbReference type="EMBL" id="KIK94476.1"/>
    </source>
</evidence>
<dbReference type="InParanoid" id="A0A0D0DWY9"/>
<accession>A0A0D0DWY9</accession>
<dbReference type="Proteomes" id="UP000054538">
    <property type="component" value="Unassembled WGS sequence"/>
</dbReference>
<dbReference type="InterPro" id="IPR040648">
    <property type="entry name" value="HMGXB3_CxC4"/>
</dbReference>
<reference evidence="2 3" key="1">
    <citation type="submission" date="2014-04" db="EMBL/GenBank/DDBJ databases">
        <authorList>
            <consortium name="DOE Joint Genome Institute"/>
            <person name="Kuo A."/>
            <person name="Kohler A."/>
            <person name="Jargeat P."/>
            <person name="Nagy L.G."/>
            <person name="Floudas D."/>
            <person name="Copeland A."/>
            <person name="Barry K.W."/>
            <person name="Cichocki N."/>
            <person name="Veneault-Fourrey C."/>
            <person name="LaButti K."/>
            <person name="Lindquist E.A."/>
            <person name="Lipzen A."/>
            <person name="Lundell T."/>
            <person name="Morin E."/>
            <person name="Murat C."/>
            <person name="Sun H."/>
            <person name="Tunlid A."/>
            <person name="Henrissat B."/>
            <person name="Grigoriev I.V."/>
            <person name="Hibbett D.S."/>
            <person name="Martin F."/>
            <person name="Nordberg H.P."/>
            <person name="Cantor M.N."/>
            <person name="Hua S.X."/>
        </authorList>
    </citation>
    <scope>NUCLEOTIDE SEQUENCE [LARGE SCALE GENOMIC DNA]</scope>
    <source>
        <strain evidence="2 3">Ve08.2h10</strain>
    </source>
</reference>
<gene>
    <name evidence="2" type="ORF">PAXRUDRAFT_142731</name>
</gene>
<dbReference type="STRING" id="930991.A0A0D0DWY9"/>
<evidence type="ECO:0000259" key="1">
    <source>
        <dbReference type="Pfam" id="PF18717"/>
    </source>
</evidence>
<dbReference type="AlphaFoldDB" id="A0A0D0DWY9"/>
<dbReference type="EMBL" id="KN825103">
    <property type="protein sequence ID" value="KIK94476.1"/>
    <property type="molecule type" value="Genomic_DNA"/>
</dbReference>
<feature type="domain" description="HMG" evidence="1">
    <location>
        <begin position="3"/>
        <end position="103"/>
    </location>
</feature>
<evidence type="ECO:0000313" key="3">
    <source>
        <dbReference type="Proteomes" id="UP000054538"/>
    </source>
</evidence>
<dbReference type="OrthoDB" id="5598737at2759"/>
<proteinExistence type="predicted"/>
<reference evidence="3" key="2">
    <citation type="submission" date="2015-01" db="EMBL/GenBank/DDBJ databases">
        <title>Evolutionary Origins and Diversification of the Mycorrhizal Mutualists.</title>
        <authorList>
            <consortium name="DOE Joint Genome Institute"/>
            <consortium name="Mycorrhizal Genomics Consortium"/>
            <person name="Kohler A."/>
            <person name="Kuo A."/>
            <person name="Nagy L.G."/>
            <person name="Floudas D."/>
            <person name="Copeland A."/>
            <person name="Barry K.W."/>
            <person name="Cichocki N."/>
            <person name="Veneault-Fourrey C."/>
            <person name="LaButti K."/>
            <person name="Lindquist E.A."/>
            <person name="Lipzen A."/>
            <person name="Lundell T."/>
            <person name="Morin E."/>
            <person name="Murat C."/>
            <person name="Riley R."/>
            <person name="Ohm R."/>
            <person name="Sun H."/>
            <person name="Tunlid A."/>
            <person name="Henrissat B."/>
            <person name="Grigoriev I.V."/>
            <person name="Hibbett D.S."/>
            <person name="Martin F."/>
        </authorList>
    </citation>
    <scope>NUCLEOTIDE SEQUENCE [LARGE SCALE GENOMIC DNA]</scope>
    <source>
        <strain evidence="3">Ve08.2h10</strain>
    </source>
</reference>
<feature type="non-terminal residue" evidence="2">
    <location>
        <position position="1"/>
    </location>
</feature>
<protein>
    <recommendedName>
        <fullName evidence="1">HMG domain-containing protein</fullName>
    </recommendedName>
</protein>
<organism evidence="2 3">
    <name type="scientific">Paxillus rubicundulus Ve08.2h10</name>
    <dbReference type="NCBI Taxonomy" id="930991"/>
    <lineage>
        <taxon>Eukaryota</taxon>
        <taxon>Fungi</taxon>
        <taxon>Dikarya</taxon>
        <taxon>Basidiomycota</taxon>
        <taxon>Agaricomycotina</taxon>
        <taxon>Agaricomycetes</taxon>
        <taxon>Agaricomycetidae</taxon>
        <taxon>Boletales</taxon>
        <taxon>Paxilineae</taxon>
        <taxon>Paxillaceae</taxon>
        <taxon>Paxillus</taxon>
    </lineage>
</organism>
<dbReference type="HOGENOM" id="CLU_1131338_0_0_1"/>
<name>A0A0D0DWY9_9AGAM</name>
<keyword evidence="3" id="KW-1185">Reference proteome</keyword>
<sequence>VTKPITIYGLTFSTPATSEVLPCPVCCHAHHSLGSDLGTQGLFSWNNRIVFTHELLNAFTSAFTASETPFSAFCLTVRQAYLDHSREMEFCSDETFVQVWFRFTQIQTLDSGMWCPTCGSSPGVVIADGISLRTHVSKLTASIQPPTYVDETSEKIESISSYHARGLPAIIQRDMQNIINKIMTAPATCNTPDNISDIVKLGNLYPQLWAFIQLYLCNGTKSVYYKSYRDLIQQITAPDIVLQLCM</sequence>